<evidence type="ECO:0000256" key="4">
    <source>
        <dbReference type="ARBA" id="ARBA00022833"/>
    </source>
</evidence>
<feature type="region of interest" description="Disordered" evidence="6">
    <location>
        <begin position="812"/>
        <end position="907"/>
    </location>
</feature>
<dbReference type="Pfam" id="PF00096">
    <property type="entry name" value="zf-C2H2"/>
    <property type="match status" value="2"/>
</dbReference>
<protein>
    <recommendedName>
        <fullName evidence="7">C2H2-type domain-containing protein</fullName>
    </recommendedName>
</protein>
<feature type="region of interest" description="Disordered" evidence="6">
    <location>
        <begin position="171"/>
        <end position="396"/>
    </location>
</feature>
<feature type="compositionally biased region" description="Low complexity" evidence="6">
    <location>
        <begin position="545"/>
        <end position="562"/>
    </location>
</feature>
<feature type="compositionally biased region" description="Polar residues" evidence="6">
    <location>
        <begin position="439"/>
        <end position="449"/>
    </location>
</feature>
<dbReference type="InterPro" id="IPR036236">
    <property type="entry name" value="Znf_C2H2_sf"/>
</dbReference>
<dbReference type="FunFam" id="3.30.160.60:FF:000007">
    <property type="entry name" value="Basic krueppel-like factor 3"/>
    <property type="match status" value="1"/>
</dbReference>
<dbReference type="GO" id="GO:0005667">
    <property type="term" value="C:transcription regulator complex"/>
    <property type="evidence" value="ECO:0007669"/>
    <property type="project" value="TreeGrafter"/>
</dbReference>
<feature type="compositionally biased region" description="Gly residues" evidence="6">
    <location>
        <begin position="247"/>
        <end position="259"/>
    </location>
</feature>
<feature type="region of interest" description="Disordered" evidence="6">
    <location>
        <begin position="581"/>
        <end position="676"/>
    </location>
</feature>
<comment type="caution">
    <text evidence="8">The sequence shown here is derived from an EMBL/GenBank/DDBJ whole genome shotgun (WGS) entry which is preliminary data.</text>
</comment>
<evidence type="ECO:0000256" key="5">
    <source>
        <dbReference type="PROSITE-ProRule" id="PRU00042"/>
    </source>
</evidence>
<reference evidence="8 9" key="1">
    <citation type="journal article" date="2020" name="ISME J.">
        <title>Uncovering the hidden diversity of litter-decomposition mechanisms in mushroom-forming fungi.</title>
        <authorList>
            <person name="Floudas D."/>
            <person name="Bentzer J."/>
            <person name="Ahren D."/>
            <person name="Johansson T."/>
            <person name="Persson P."/>
            <person name="Tunlid A."/>
        </authorList>
    </citation>
    <scope>NUCLEOTIDE SEQUENCE [LARGE SCALE GENOMIC DNA]</scope>
    <source>
        <strain evidence="8 9">CBS 406.79</strain>
    </source>
</reference>
<dbReference type="PROSITE" id="PS50157">
    <property type="entry name" value="ZINC_FINGER_C2H2_2"/>
    <property type="match status" value="3"/>
</dbReference>
<evidence type="ECO:0000256" key="3">
    <source>
        <dbReference type="ARBA" id="ARBA00022771"/>
    </source>
</evidence>
<evidence type="ECO:0000313" key="9">
    <source>
        <dbReference type="Proteomes" id="UP000518752"/>
    </source>
</evidence>
<sequence>MDVLPDDLSDFHNPPASPPVTFEVIADPAPHSPNFHSTELDISSYNNSPFSVHSELSFDDEYDQQSSAGFGLFSGPNPSNAAPGYDPSEYDNPTGGSSLLMFNDNDYLSSYQGSYADYPSPGSSNGSANDGIRSRASSVSSNHHQQQANLQPHRSPHMAVAQSFEGMSFHSPAWQTEPLPDHHSPQSAQFPADVHSRSLSPQRGPGKPQSPPRLLMPDDEVPTINAPEDGDGGAGPALRIVPATPISGGGAVSNGGGGEDSNMPFRQDNNLAPFSNNNPQSWPQRHSPSPHPQDTTNNNFSSSSQSGSSRLGNSNAFLFPGGNLPRTRSKSDGSLEPPAWDNPGLTSFDDSAVADDGTVDMTDVSPPNSSNNAGRLNSTFSFGNSPTSTTSTSQGIGFMGVEASSLRRSKSDSYGRGHVRASRSEDLRFGSVPGINMADSGTGQQSNIGGAQGNGLLFPPSAHGDFIQHQQQEQQRSHTPQQPFLTPRGHGHSYSYSGGANNNNNFEIGSLGLGSALPNLGANMGLGMDGPMHRQGSPLGHIRRASSGSRSERGVGSSPSWGVAGGGGGYDSGLGLGLGPGSNGGGSNAGSMSGSLRASPYPSPNVSPRRPYNELPSHDSGLDFALLSRSSPGPYHHHHQHPGSHHGTPNMPTMGLPSLPPLGASGNLGVDGIGNMGGKQPMPSVVTVGGTNVPLLVSKPNVTTGRTAKASQNRRKQEATFKCPVPGCGSTFTRSFNLKGHIRSHNEEKPFLCHWPGCNKGFARQHDCKRHEQLHTNYRPFTCDGCQKPFARMDALNRHLRSEGGAECQRTLEQNGTLPPGMSSPKPSHAKDPNSSTTRSGRSGSGNSRNNLQDSEPAKSLPIPITAGMKVGGGLDGGMKMETGGWGSTNSGMKMEDSSWSTMGVTL</sequence>
<feature type="compositionally biased region" description="Polar residues" evidence="6">
    <location>
        <begin position="135"/>
        <end position="152"/>
    </location>
</feature>
<dbReference type="OrthoDB" id="4748970at2759"/>
<keyword evidence="1" id="KW-0479">Metal-binding</keyword>
<dbReference type="PANTHER" id="PTHR14003">
    <property type="entry name" value="TRANSCRIPTIONAL REPRESSOR PROTEIN YY"/>
    <property type="match status" value="1"/>
</dbReference>
<dbReference type="GO" id="GO:0000978">
    <property type="term" value="F:RNA polymerase II cis-regulatory region sequence-specific DNA binding"/>
    <property type="evidence" value="ECO:0007669"/>
    <property type="project" value="TreeGrafter"/>
</dbReference>
<feature type="domain" description="C2H2-type" evidence="7">
    <location>
        <begin position="751"/>
        <end position="780"/>
    </location>
</feature>
<evidence type="ECO:0000256" key="1">
    <source>
        <dbReference type="ARBA" id="ARBA00022723"/>
    </source>
</evidence>
<dbReference type="GO" id="GO:0000981">
    <property type="term" value="F:DNA-binding transcription factor activity, RNA polymerase II-specific"/>
    <property type="evidence" value="ECO:0007669"/>
    <property type="project" value="TreeGrafter"/>
</dbReference>
<keyword evidence="2" id="KW-0677">Repeat</keyword>
<evidence type="ECO:0000256" key="6">
    <source>
        <dbReference type="SAM" id="MobiDB-lite"/>
    </source>
</evidence>
<feature type="compositionally biased region" description="Polar residues" evidence="6">
    <location>
        <begin position="365"/>
        <end position="395"/>
    </location>
</feature>
<dbReference type="InterPro" id="IPR013087">
    <property type="entry name" value="Znf_C2H2_type"/>
</dbReference>
<accession>A0A8H5MCP9</accession>
<dbReference type="PROSITE" id="PS00028">
    <property type="entry name" value="ZINC_FINGER_C2H2_1"/>
    <property type="match status" value="2"/>
</dbReference>
<dbReference type="GO" id="GO:0008270">
    <property type="term" value="F:zinc ion binding"/>
    <property type="evidence" value="ECO:0007669"/>
    <property type="project" value="UniProtKB-KW"/>
</dbReference>
<dbReference type="AlphaFoldDB" id="A0A8H5MCP9"/>
<dbReference type="PANTHER" id="PTHR14003:SF19">
    <property type="entry name" value="YY2 TRANSCRIPTION FACTOR"/>
    <property type="match status" value="1"/>
</dbReference>
<keyword evidence="4" id="KW-0862">Zinc</keyword>
<evidence type="ECO:0000259" key="7">
    <source>
        <dbReference type="PROSITE" id="PS50157"/>
    </source>
</evidence>
<feature type="compositionally biased region" description="Basic residues" evidence="6">
    <location>
        <begin position="635"/>
        <end position="644"/>
    </location>
</feature>
<evidence type="ECO:0000256" key="2">
    <source>
        <dbReference type="ARBA" id="ARBA00022737"/>
    </source>
</evidence>
<feature type="region of interest" description="Disordered" evidence="6">
    <location>
        <begin position="1"/>
        <end position="38"/>
    </location>
</feature>
<dbReference type="Proteomes" id="UP000518752">
    <property type="component" value="Unassembled WGS sequence"/>
</dbReference>
<feature type="compositionally biased region" description="Low complexity" evidence="6">
    <location>
        <begin position="468"/>
        <end position="482"/>
    </location>
</feature>
<evidence type="ECO:0000313" key="8">
    <source>
        <dbReference type="EMBL" id="KAF5389064.1"/>
    </source>
</evidence>
<feature type="compositionally biased region" description="Low complexity" evidence="6">
    <location>
        <begin position="297"/>
        <end position="315"/>
    </location>
</feature>
<feature type="compositionally biased region" description="Polar residues" evidence="6">
    <location>
        <begin position="888"/>
        <end position="907"/>
    </location>
</feature>
<name>A0A8H5MCP9_9AGAR</name>
<keyword evidence="3 5" id="KW-0863">Zinc-finger</keyword>
<feature type="compositionally biased region" description="Low complexity" evidence="6">
    <location>
        <begin position="834"/>
        <end position="851"/>
    </location>
</feature>
<feature type="domain" description="C2H2-type" evidence="7">
    <location>
        <begin position="721"/>
        <end position="750"/>
    </location>
</feature>
<dbReference type="SUPFAM" id="SSF57667">
    <property type="entry name" value="beta-beta-alpha zinc fingers"/>
    <property type="match status" value="3"/>
</dbReference>
<organism evidence="8 9">
    <name type="scientific">Collybiopsis confluens</name>
    <dbReference type="NCBI Taxonomy" id="2823264"/>
    <lineage>
        <taxon>Eukaryota</taxon>
        <taxon>Fungi</taxon>
        <taxon>Dikarya</taxon>
        <taxon>Basidiomycota</taxon>
        <taxon>Agaricomycotina</taxon>
        <taxon>Agaricomycetes</taxon>
        <taxon>Agaricomycetidae</taxon>
        <taxon>Agaricales</taxon>
        <taxon>Marasmiineae</taxon>
        <taxon>Omphalotaceae</taxon>
        <taxon>Collybiopsis</taxon>
    </lineage>
</organism>
<feature type="region of interest" description="Disordered" evidence="6">
    <location>
        <begin position="526"/>
        <end position="564"/>
    </location>
</feature>
<dbReference type="EMBL" id="JAACJN010000024">
    <property type="protein sequence ID" value="KAF5389064.1"/>
    <property type="molecule type" value="Genomic_DNA"/>
</dbReference>
<dbReference type="GO" id="GO:0031519">
    <property type="term" value="C:PcG protein complex"/>
    <property type="evidence" value="ECO:0007669"/>
    <property type="project" value="TreeGrafter"/>
</dbReference>
<dbReference type="SMART" id="SM00355">
    <property type="entry name" value="ZnF_C2H2"/>
    <property type="match status" value="3"/>
</dbReference>
<keyword evidence="9" id="KW-1185">Reference proteome</keyword>
<proteinExistence type="predicted"/>
<gene>
    <name evidence="8" type="ORF">D9757_004991</name>
</gene>
<feature type="compositionally biased region" description="Polar residues" evidence="6">
    <location>
        <begin position="267"/>
        <end position="296"/>
    </location>
</feature>
<feature type="region of interest" description="Disordered" evidence="6">
    <location>
        <begin position="436"/>
        <end position="498"/>
    </location>
</feature>
<feature type="domain" description="C2H2-type" evidence="7">
    <location>
        <begin position="781"/>
        <end position="808"/>
    </location>
</feature>
<dbReference type="GO" id="GO:0000785">
    <property type="term" value="C:chromatin"/>
    <property type="evidence" value="ECO:0007669"/>
    <property type="project" value="TreeGrafter"/>
</dbReference>
<dbReference type="Gene3D" id="3.30.160.60">
    <property type="entry name" value="Classic Zinc Finger"/>
    <property type="match status" value="3"/>
</dbReference>
<feature type="region of interest" description="Disordered" evidence="6">
    <location>
        <begin position="56"/>
        <end position="157"/>
    </location>
</feature>